<protein>
    <recommendedName>
        <fullName evidence="4">Zn-finger containing protein</fullName>
    </recommendedName>
</protein>
<keyword evidence="1" id="KW-0472">Membrane</keyword>
<dbReference type="AlphaFoldDB" id="A0A174Z548"/>
<accession>A0A174Z548</accession>
<sequence>MNRFKQSFSRFMYGRYGMDQLSRCLSYVVLVLIILTFFLRSNVIYTVALLGIVYIYFRMFSRNISRRSAENQKYMKIHYKFMSKFNKVRARIKDSKTHRIFKCPSCGQKIRVPKGKGRISIKCPKCRIEFIKKT</sequence>
<dbReference type="Proteomes" id="UP000095621">
    <property type="component" value="Unassembled WGS sequence"/>
</dbReference>
<keyword evidence="1" id="KW-0812">Transmembrane</keyword>
<dbReference type="EMBL" id="CZBU01000008">
    <property type="protein sequence ID" value="CUQ79246.1"/>
    <property type="molecule type" value="Genomic_DNA"/>
</dbReference>
<feature type="transmembrane region" description="Helical" evidence="1">
    <location>
        <begin position="21"/>
        <end position="38"/>
    </location>
</feature>
<evidence type="ECO:0008006" key="4">
    <source>
        <dbReference type="Google" id="ProtNLM"/>
    </source>
</evidence>
<proteinExistence type="predicted"/>
<dbReference type="GeneID" id="41355386"/>
<evidence type="ECO:0000313" key="3">
    <source>
        <dbReference type="Proteomes" id="UP000095621"/>
    </source>
</evidence>
<feature type="transmembrane region" description="Helical" evidence="1">
    <location>
        <begin position="44"/>
        <end position="61"/>
    </location>
</feature>
<evidence type="ECO:0000313" key="2">
    <source>
        <dbReference type="EMBL" id="CUQ79246.1"/>
    </source>
</evidence>
<organism evidence="2 3">
    <name type="scientific">Lachnospira eligens</name>
    <dbReference type="NCBI Taxonomy" id="39485"/>
    <lineage>
        <taxon>Bacteria</taxon>
        <taxon>Bacillati</taxon>
        <taxon>Bacillota</taxon>
        <taxon>Clostridia</taxon>
        <taxon>Lachnospirales</taxon>
        <taxon>Lachnospiraceae</taxon>
        <taxon>Lachnospira</taxon>
    </lineage>
</organism>
<dbReference type="OrthoDB" id="3174166at2"/>
<name>A0A174Z548_9FIRM</name>
<gene>
    <name evidence="2" type="ORF">ERS852490_02910</name>
</gene>
<reference evidence="2 3" key="1">
    <citation type="submission" date="2015-09" db="EMBL/GenBank/DDBJ databases">
        <authorList>
            <consortium name="Pathogen Informatics"/>
        </authorList>
    </citation>
    <scope>NUCLEOTIDE SEQUENCE [LARGE SCALE GENOMIC DNA]</scope>
    <source>
        <strain evidence="2 3">2789STDY5834875</strain>
    </source>
</reference>
<dbReference type="RefSeq" id="WP_022098040.1">
    <property type="nucleotide sequence ID" value="NZ_CP085938.1"/>
</dbReference>
<keyword evidence="1" id="KW-1133">Transmembrane helix</keyword>
<evidence type="ECO:0000256" key="1">
    <source>
        <dbReference type="SAM" id="Phobius"/>
    </source>
</evidence>